<evidence type="ECO:0000256" key="2">
    <source>
        <dbReference type="SAM" id="Phobius"/>
    </source>
</evidence>
<keyword evidence="3" id="KW-0732">Signal</keyword>
<feature type="chain" id="PRO_5024436163" description="Transmembrane protein" evidence="3">
    <location>
        <begin position="27"/>
        <end position="338"/>
    </location>
</feature>
<gene>
    <name evidence="4" type="ORF">CONPUDRAFT_134612</name>
</gene>
<keyword evidence="2" id="KW-1133">Transmembrane helix</keyword>
<keyword evidence="2" id="KW-0472">Membrane</keyword>
<proteinExistence type="predicted"/>
<comment type="caution">
    <text evidence="4">The sequence shown here is derived from an EMBL/GenBank/DDBJ whole genome shotgun (WGS) entry which is preliminary data.</text>
</comment>
<feature type="transmembrane region" description="Helical" evidence="2">
    <location>
        <begin position="216"/>
        <end position="238"/>
    </location>
</feature>
<keyword evidence="5" id="KW-1185">Reference proteome</keyword>
<evidence type="ECO:0008006" key="6">
    <source>
        <dbReference type="Google" id="ProtNLM"/>
    </source>
</evidence>
<evidence type="ECO:0000313" key="4">
    <source>
        <dbReference type="EMBL" id="EIW84647.1"/>
    </source>
</evidence>
<keyword evidence="2" id="KW-0812">Transmembrane</keyword>
<evidence type="ECO:0000256" key="1">
    <source>
        <dbReference type="SAM" id="MobiDB-lite"/>
    </source>
</evidence>
<evidence type="ECO:0000256" key="3">
    <source>
        <dbReference type="SAM" id="SignalP"/>
    </source>
</evidence>
<dbReference type="GeneID" id="19200635"/>
<evidence type="ECO:0000313" key="5">
    <source>
        <dbReference type="Proteomes" id="UP000053558"/>
    </source>
</evidence>
<reference evidence="5" key="1">
    <citation type="journal article" date="2012" name="Science">
        <title>The Paleozoic origin of enzymatic lignin decomposition reconstructed from 31 fungal genomes.</title>
        <authorList>
            <person name="Floudas D."/>
            <person name="Binder M."/>
            <person name="Riley R."/>
            <person name="Barry K."/>
            <person name="Blanchette R.A."/>
            <person name="Henrissat B."/>
            <person name="Martinez A.T."/>
            <person name="Otillar R."/>
            <person name="Spatafora J.W."/>
            <person name="Yadav J.S."/>
            <person name="Aerts A."/>
            <person name="Benoit I."/>
            <person name="Boyd A."/>
            <person name="Carlson A."/>
            <person name="Copeland A."/>
            <person name="Coutinho P.M."/>
            <person name="de Vries R.P."/>
            <person name="Ferreira P."/>
            <person name="Findley K."/>
            <person name="Foster B."/>
            <person name="Gaskell J."/>
            <person name="Glotzer D."/>
            <person name="Gorecki P."/>
            <person name="Heitman J."/>
            <person name="Hesse C."/>
            <person name="Hori C."/>
            <person name="Igarashi K."/>
            <person name="Jurgens J.A."/>
            <person name="Kallen N."/>
            <person name="Kersten P."/>
            <person name="Kohler A."/>
            <person name="Kuees U."/>
            <person name="Kumar T.K.A."/>
            <person name="Kuo A."/>
            <person name="LaButti K."/>
            <person name="Larrondo L.F."/>
            <person name="Lindquist E."/>
            <person name="Ling A."/>
            <person name="Lombard V."/>
            <person name="Lucas S."/>
            <person name="Lundell T."/>
            <person name="Martin R."/>
            <person name="McLaughlin D.J."/>
            <person name="Morgenstern I."/>
            <person name="Morin E."/>
            <person name="Murat C."/>
            <person name="Nagy L.G."/>
            <person name="Nolan M."/>
            <person name="Ohm R.A."/>
            <person name="Patyshakuliyeva A."/>
            <person name="Rokas A."/>
            <person name="Ruiz-Duenas F.J."/>
            <person name="Sabat G."/>
            <person name="Salamov A."/>
            <person name="Samejima M."/>
            <person name="Schmutz J."/>
            <person name="Slot J.C."/>
            <person name="St John F."/>
            <person name="Stenlid J."/>
            <person name="Sun H."/>
            <person name="Sun S."/>
            <person name="Syed K."/>
            <person name="Tsang A."/>
            <person name="Wiebenga A."/>
            <person name="Young D."/>
            <person name="Pisabarro A."/>
            <person name="Eastwood D.C."/>
            <person name="Martin F."/>
            <person name="Cullen D."/>
            <person name="Grigoriev I.V."/>
            <person name="Hibbett D.S."/>
        </authorList>
    </citation>
    <scope>NUCLEOTIDE SEQUENCE [LARGE SCALE GENOMIC DNA]</scope>
    <source>
        <strain evidence="5">RWD-64-598 SS2</strain>
    </source>
</reference>
<feature type="compositionally biased region" description="Low complexity" evidence="1">
    <location>
        <begin position="298"/>
        <end position="307"/>
    </location>
</feature>
<dbReference type="KEGG" id="cput:CONPUDRAFT_134612"/>
<protein>
    <recommendedName>
        <fullName evidence="6">Transmembrane protein</fullName>
    </recommendedName>
</protein>
<dbReference type="OrthoDB" id="3362711at2759"/>
<feature type="compositionally biased region" description="Polar residues" evidence="1">
    <location>
        <begin position="312"/>
        <end position="324"/>
    </location>
</feature>
<feature type="signal peptide" evidence="3">
    <location>
        <begin position="1"/>
        <end position="26"/>
    </location>
</feature>
<dbReference type="AlphaFoldDB" id="A0A5M3N068"/>
<name>A0A5M3N068_CONPW</name>
<sequence length="338" mass="34968">MRFQGLRWIGATTIVVGLGRMAGAQSTNVTCPSSMDWAKNSLGQNPCLMGAYAYEPCDGSIEVATLPDGNVYAGPFSSNDSVACLCNTVTYYLFAACGACQNHSAQAWNAWSNFCNSSGPYIQVYPAGVPAGTAFPPWAYLPIVSNSWDQDLAVQNASAVAAAASQSAAISSSSVAAVSATSVAASLSNAAIASSLSALQASSTGGSSHHSNAGAIAGGVVGGIAGIGLVIGAVIFFLRRSSKKAQNEYADPRHSQPDMYQPSVNPSNNPRETKFYNPDDPTTYPQSPNSASATLPTQGYQPPYQQQAWGHPQQSGYDQASSHGPGQPTGYNGAPEVY</sequence>
<organism evidence="4 5">
    <name type="scientific">Coniophora puteana (strain RWD-64-598)</name>
    <name type="common">Brown rot fungus</name>
    <dbReference type="NCBI Taxonomy" id="741705"/>
    <lineage>
        <taxon>Eukaryota</taxon>
        <taxon>Fungi</taxon>
        <taxon>Dikarya</taxon>
        <taxon>Basidiomycota</taxon>
        <taxon>Agaricomycotina</taxon>
        <taxon>Agaricomycetes</taxon>
        <taxon>Agaricomycetidae</taxon>
        <taxon>Boletales</taxon>
        <taxon>Coniophorineae</taxon>
        <taxon>Coniophoraceae</taxon>
        <taxon>Coniophora</taxon>
    </lineage>
</organism>
<dbReference type="EMBL" id="JH711574">
    <property type="protein sequence ID" value="EIW84647.1"/>
    <property type="molecule type" value="Genomic_DNA"/>
</dbReference>
<feature type="region of interest" description="Disordered" evidence="1">
    <location>
        <begin position="247"/>
        <end position="338"/>
    </location>
</feature>
<dbReference type="OMA" id="WIGATTI"/>
<feature type="compositionally biased region" description="Polar residues" evidence="1">
    <location>
        <begin position="283"/>
        <end position="297"/>
    </location>
</feature>
<dbReference type="Proteomes" id="UP000053558">
    <property type="component" value="Unassembled WGS sequence"/>
</dbReference>
<accession>A0A5M3N068</accession>
<dbReference type="RefSeq" id="XP_007764386.1">
    <property type="nucleotide sequence ID" value="XM_007766196.1"/>
</dbReference>